<keyword evidence="3" id="KW-0443">Lipid metabolism</keyword>
<dbReference type="InterPro" id="IPR015359">
    <property type="entry name" value="PLC_EF-hand-like"/>
</dbReference>
<evidence type="ECO:0000259" key="5">
    <source>
        <dbReference type="PROSITE" id="PS50004"/>
    </source>
</evidence>
<dbReference type="Pfam" id="PF00387">
    <property type="entry name" value="PI-PLC-Y"/>
    <property type="match status" value="1"/>
</dbReference>
<dbReference type="PROSITE" id="PS50007">
    <property type="entry name" value="PIPLC_X_DOMAIN"/>
    <property type="match status" value="1"/>
</dbReference>
<dbReference type="Gene3D" id="3.20.20.190">
    <property type="entry name" value="Phosphatidylinositol (PI) phosphodiesterase"/>
    <property type="match status" value="1"/>
</dbReference>
<keyword evidence="3" id="KW-0442">Lipid degradation</keyword>
<dbReference type="FunFam" id="3.10.20.90:FF:000238">
    <property type="entry name" value="Phosphoinositide phospholipase C"/>
    <property type="match status" value="1"/>
</dbReference>
<dbReference type="CDD" id="cd00275">
    <property type="entry name" value="C2_PLC_like"/>
    <property type="match status" value="1"/>
</dbReference>
<dbReference type="PANTHER" id="PTHR10336:SF6">
    <property type="entry name" value="1-PHOSPHATIDYLINOSITOL 4,5-BISPHOSPHATE PHOSPHODIESTERASE EPSILON-1"/>
    <property type="match status" value="1"/>
</dbReference>
<dbReference type="CDD" id="cd08596">
    <property type="entry name" value="PI-PLCc_epsilon"/>
    <property type="match status" value="1"/>
</dbReference>
<dbReference type="PROSITE" id="PS50009">
    <property type="entry name" value="RASGEF_CAT"/>
    <property type="match status" value="1"/>
</dbReference>
<evidence type="ECO:0000256" key="3">
    <source>
        <dbReference type="RuleBase" id="RU361133"/>
    </source>
</evidence>
<dbReference type="PROSITE" id="PS50004">
    <property type="entry name" value="C2"/>
    <property type="match status" value="1"/>
</dbReference>
<dbReference type="Pfam" id="PF09279">
    <property type="entry name" value="EF-hand_like"/>
    <property type="match status" value="1"/>
</dbReference>
<dbReference type="InterPro" id="IPR001192">
    <property type="entry name" value="PI-PLC_fam"/>
</dbReference>
<dbReference type="GO" id="GO:0005085">
    <property type="term" value="F:guanyl-nucleotide exchange factor activity"/>
    <property type="evidence" value="ECO:0007669"/>
    <property type="project" value="UniProtKB-KW"/>
</dbReference>
<name>A0A9P0BCD1_BRAAE</name>
<comment type="catalytic activity">
    <reaction evidence="3">
        <text>a 1,2-diacyl-sn-glycero-3-phospho-(1D-myo-inositol-4,5-bisphosphate) + H2O = 1D-myo-inositol 1,4,5-trisphosphate + a 1,2-diacyl-sn-glycerol + H(+)</text>
        <dbReference type="Rhea" id="RHEA:33179"/>
        <dbReference type="ChEBI" id="CHEBI:15377"/>
        <dbReference type="ChEBI" id="CHEBI:15378"/>
        <dbReference type="ChEBI" id="CHEBI:17815"/>
        <dbReference type="ChEBI" id="CHEBI:58456"/>
        <dbReference type="ChEBI" id="CHEBI:203600"/>
        <dbReference type="EC" id="3.1.4.11"/>
    </reaction>
</comment>
<dbReference type="InterPro" id="IPR000008">
    <property type="entry name" value="C2_dom"/>
</dbReference>
<dbReference type="SUPFAM" id="SSF51695">
    <property type="entry name" value="PLC-like phosphodiesterases"/>
    <property type="match status" value="1"/>
</dbReference>
<evidence type="ECO:0000259" key="6">
    <source>
        <dbReference type="PROSITE" id="PS50008"/>
    </source>
</evidence>
<dbReference type="Pfam" id="PF00617">
    <property type="entry name" value="RasGEF"/>
    <property type="match status" value="1"/>
</dbReference>
<dbReference type="InterPro" id="IPR036964">
    <property type="entry name" value="RASGEF_cat_dom_sf"/>
</dbReference>
<keyword evidence="3" id="KW-0378">Hydrolase</keyword>
<organism evidence="9 10">
    <name type="scientific">Brassicogethes aeneus</name>
    <name type="common">Rape pollen beetle</name>
    <name type="synonym">Meligethes aeneus</name>
    <dbReference type="NCBI Taxonomy" id="1431903"/>
    <lineage>
        <taxon>Eukaryota</taxon>
        <taxon>Metazoa</taxon>
        <taxon>Ecdysozoa</taxon>
        <taxon>Arthropoda</taxon>
        <taxon>Hexapoda</taxon>
        <taxon>Insecta</taxon>
        <taxon>Pterygota</taxon>
        <taxon>Neoptera</taxon>
        <taxon>Endopterygota</taxon>
        <taxon>Coleoptera</taxon>
        <taxon>Polyphaga</taxon>
        <taxon>Cucujiformia</taxon>
        <taxon>Nitidulidae</taxon>
        <taxon>Meligethinae</taxon>
        <taxon>Brassicogethes</taxon>
    </lineage>
</organism>
<evidence type="ECO:0000259" key="7">
    <source>
        <dbReference type="PROSITE" id="PS50009"/>
    </source>
</evidence>
<dbReference type="Gene3D" id="2.60.40.150">
    <property type="entry name" value="C2 domain"/>
    <property type="match status" value="1"/>
</dbReference>
<dbReference type="SUPFAM" id="SSF54236">
    <property type="entry name" value="Ubiquitin-like"/>
    <property type="match status" value="2"/>
</dbReference>
<dbReference type="EC" id="3.1.4.11" evidence="3"/>
<dbReference type="Gene3D" id="1.10.238.10">
    <property type="entry name" value="EF-hand"/>
    <property type="match status" value="1"/>
</dbReference>
<dbReference type="PRINTS" id="PR00390">
    <property type="entry name" value="PHPHLIPASEC"/>
</dbReference>
<dbReference type="SMART" id="SM00239">
    <property type="entry name" value="C2"/>
    <property type="match status" value="1"/>
</dbReference>
<dbReference type="GO" id="GO:0048015">
    <property type="term" value="P:phosphatidylinositol-mediated signaling"/>
    <property type="evidence" value="ECO:0007669"/>
    <property type="project" value="TreeGrafter"/>
</dbReference>
<accession>A0A9P0BCD1</accession>
<dbReference type="InterPro" id="IPR029071">
    <property type="entry name" value="Ubiquitin-like_domsf"/>
</dbReference>
<proteinExistence type="predicted"/>
<sequence>MREIGCAQRLQELAQNFTPDLHVHHLSHTDELEKRFSLESAKIRHCTDLEELQELLHFPEEVALRLADFEYQLFYQVPPIDYLRQVTIDLGGTTGSGASGPSASTVDSQTQTPPAGGGTSATPSRGSSVVKLIRRFNEVSAWVTQLIITQPTHDARRAVLSCVLRVALCCWNIGNFNGAMEIIAGLKSNKLKPFWLSITEKETLPVLDFLSAALLSAEYDRALTRALAMPECPVVPFFGAFLRELQDILAPEGTAGIYGEAFTLDACTTATPLFAPKQPNAQTGARPKEPRWHREQHMQARQVFISDYNQEGHHFTKIGPGKLMNVDKIYRTQAVMDHISQCHQHYHTRNRLLPESSLLEYLRSSTGNEQRVFSASSPEKVELESEYEMDMEDFHPIQNMVYDHGVSFVCMSSSHTKIDQHVMQILQHGSTVVLWEGVDGSSNSLGPRGVLQYLRLDRSLTTLTWVRPSWSGLRAGNASDSCEPVLSDFNLNFNPEDTLAPGLLTKLALQSNGEQSTSSTLDDGFLDLCAVKEVQLGGRDAEKEGELATMARRYGLGHGQGNECAISIVYGNNLCDNRLLYIVCPPAECRVWFSGLQWLVKGLSRQMSLCDRRLLWLREQYVQLYHEDGYCCGPLAADAIRVLLQSFGGRDWSLAGMQQGQGAESSGALRREVSMKIKKKQLLSNQTFKDRSLRCQFVEPPTMVMESSYWRNPTHHRQSTPTTFPDHQPDVSRHHSLGQLACTSASQPKYDRDRHGSTEYLWHGRHPRVGSILYDTQMDFVDFVTLFRSFSILIRKDLRDLFEQLAISYRSMAVNTKVNGVRSKVDGKKPTRLGVLTRNSQGELEGSVVNTQKKVFDAIAAASIFTNCAGIDTNNSQVITLSTFAKFLETRQMEVRTQDQIKALIYRHEPDASLRAQNCLSFEGFARYLMDKDNFAFVPECETPMENGMHRPMSHYYIASSHNTYLTGHQLKGESSVELYGQVLLTGCRCVELDCWDGDDGNPLIYHGHTFTTKIPFSSVVEIIHRNAFVTSPYPVILSIENHCSMQQQTRMAHIFQRTFGEKLVTSFLFEADYSDEPTLPSPEQLRNRILIKNKKLIMEVPAPLPFVMSAPVRPGSGIRHSAPGRTSSIISNTSSSSFNDDFSDDEYDDEDDEETMDVNVFLEKAMHGILNASDSPKIYAHTPVVKAVVPKRATPDDKLKKKNQIAKELSDMVVYVQAIKFRGLNSISPSSSVKQRHRTGMSSSGSSTVTTGSSSTSGVGTSESDVTVHECDVKMTRVNVHTPCYQCSSINENTAKKLCRKQPLGLISHTQTQLMRTYPAGMRIDSSNFNPVIYWSFGMQMAALNYQTEDSGMQLNTSLFELNGRCGFVSKPDVMWDRTHVMYRRFNPWDKQFDGIHSSQILINVVSGQYVSQTNVNINTYVEVEIVGIQVDCLKQKTKVVQKNALNPIWNDTFHFRVMFQDLAFLRFAVMDSTNNHLLAQRIIPLKSLKPGYRHVRLRTPQNKSMNMSTLFIYSRVEEESLDNGESHNNGVKEEFVEAATDKTFFGISGTPLCVKRRMFFLMVYGVLTEEPYTILKITQESTTHEVLLLCLQKAGVAVKEVNDYILVEEVARSWEKKDLCLPATQRILDLHERPLQAQSKWKGEGRFILKRMGDDPSSRAWLSSIRSVANREREARKSDGAPSNAWEENDTFLVCIYNVSPEIPYAILKVPLNARSQDVLAQALVKARRLEDPLKFVIVEELEWGGTTHNIQQRVLADQETVYSAQSHWQTIGRFIMQERTSATPNTLRKNRIASSLRLATLDRISRGLNVARNIKMPVSMALSDPNTSKWKSKGQRGKGSSEKETNATIAKKTELRREVHSEGETLSDEDSKESDLMATVSRLKRVSLRKIKEWKS</sequence>
<feature type="region of interest" description="Disordered" evidence="4">
    <location>
        <begin position="94"/>
        <end position="126"/>
    </location>
</feature>
<feature type="compositionally biased region" description="Acidic residues" evidence="4">
    <location>
        <begin position="1142"/>
        <end position="1151"/>
    </location>
</feature>
<dbReference type="GO" id="GO:0016042">
    <property type="term" value="P:lipid catabolic process"/>
    <property type="evidence" value="ECO:0007669"/>
    <property type="project" value="UniProtKB-KW"/>
</dbReference>
<feature type="domain" description="C2" evidence="5">
    <location>
        <begin position="1381"/>
        <end position="1507"/>
    </location>
</feature>
<dbReference type="Gene3D" id="1.10.840.10">
    <property type="entry name" value="Ras guanine-nucleotide exchange factors catalytic domain"/>
    <property type="match status" value="1"/>
</dbReference>
<feature type="region of interest" description="Disordered" evidence="4">
    <location>
        <begin position="1228"/>
        <end position="1264"/>
    </location>
</feature>
<dbReference type="Gene3D" id="3.10.20.90">
    <property type="entry name" value="Phosphatidylinositol 3-kinase Catalytic Subunit, Chain A, domain 1"/>
    <property type="match status" value="2"/>
</dbReference>
<feature type="domain" description="PI-PLC Y-box" evidence="6">
    <location>
        <begin position="1210"/>
        <end position="1376"/>
    </location>
</feature>
<dbReference type="SMART" id="SM00314">
    <property type="entry name" value="RA"/>
    <property type="match status" value="2"/>
</dbReference>
<dbReference type="SMART" id="SM00148">
    <property type="entry name" value="PLCXc"/>
    <property type="match status" value="1"/>
</dbReference>
<dbReference type="SMART" id="SM00149">
    <property type="entry name" value="PLCYc"/>
    <property type="match status" value="1"/>
</dbReference>
<dbReference type="GO" id="GO:0046488">
    <property type="term" value="P:phosphatidylinositol metabolic process"/>
    <property type="evidence" value="ECO:0007669"/>
    <property type="project" value="TreeGrafter"/>
</dbReference>
<keyword evidence="2" id="KW-0344">Guanine-nucleotide releasing factor</keyword>
<dbReference type="InterPro" id="IPR001895">
    <property type="entry name" value="RASGEF_cat_dom"/>
</dbReference>
<dbReference type="PROSITE" id="PS50008">
    <property type="entry name" value="PIPLC_Y_DOMAIN"/>
    <property type="match status" value="1"/>
</dbReference>
<dbReference type="GO" id="GO:0007186">
    <property type="term" value="P:G protein-coupled receptor signaling pathway"/>
    <property type="evidence" value="ECO:0007669"/>
    <property type="project" value="TreeGrafter"/>
</dbReference>
<feature type="domain" description="Ras-GEF" evidence="7">
    <location>
        <begin position="58"/>
        <end position="376"/>
    </location>
</feature>
<dbReference type="InterPro" id="IPR023578">
    <property type="entry name" value="Ras_GEF_dom_sf"/>
</dbReference>
<dbReference type="SUPFAM" id="SSF49562">
    <property type="entry name" value="C2 domain (Calcium/lipid-binding domain, CaLB)"/>
    <property type="match status" value="1"/>
</dbReference>
<evidence type="ECO:0000256" key="1">
    <source>
        <dbReference type="ARBA" id="ARBA00023224"/>
    </source>
</evidence>
<dbReference type="GO" id="GO:0004435">
    <property type="term" value="F:phosphatidylinositol-4,5-bisphosphate phospholipase C activity"/>
    <property type="evidence" value="ECO:0007669"/>
    <property type="project" value="UniProtKB-EC"/>
</dbReference>
<dbReference type="InterPro" id="IPR046974">
    <property type="entry name" value="PLC_epsilon1_EF"/>
</dbReference>
<dbReference type="GO" id="GO:0051209">
    <property type="term" value="P:release of sequestered calcium ion into cytosol"/>
    <property type="evidence" value="ECO:0007669"/>
    <property type="project" value="TreeGrafter"/>
</dbReference>
<feature type="domain" description="Ras-associating" evidence="8">
    <location>
        <begin position="1559"/>
        <end position="1656"/>
    </location>
</feature>
<evidence type="ECO:0000256" key="4">
    <source>
        <dbReference type="SAM" id="MobiDB-lite"/>
    </source>
</evidence>
<evidence type="ECO:0000313" key="9">
    <source>
        <dbReference type="EMBL" id="CAH0559692.1"/>
    </source>
</evidence>
<dbReference type="Proteomes" id="UP001154078">
    <property type="component" value="Chromosome 6"/>
</dbReference>
<dbReference type="CDD" id="cd17114">
    <property type="entry name" value="RA_PLC-epsilon"/>
    <property type="match status" value="1"/>
</dbReference>
<dbReference type="InterPro" id="IPR000909">
    <property type="entry name" value="PLipase_C_PInositol-sp_X_dom"/>
</dbReference>
<gene>
    <name evidence="9" type="ORF">MELIAE_LOCUS9717</name>
</gene>
<dbReference type="InterPro" id="IPR017946">
    <property type="entry name" value="PLC-like_Pdiesterase_TIM-brl"/>
</dbReference>
<dbReference type="OrthoDB" id="269822at2759"/>
<dbReference type="Pfam" id="PF00388">
    <property type="entry name" value="PI-PLC-X"/>
    <property type="match status" value="1"/>
</dbReference>
<dbReference type="PROSITE" id="PS50200">
    <property type="entry name" value="RA"/>
    <property type="match status" value="2"/>
</dbReference>
<dbReference type="SUPFAM" id="SSF48366">
    <property type="entry name" value="Ras GEF"/>
    <property type="match status" value="1"/>
</dbReference>
<feature type="compositionally biased region" description="Low complexity" evidence="4">
    <location>
        <begin position="1241"/>
        <end position="1264"/>
    </location>
</feature>
<dbReference type="InterPro" id="IPR035892">
    <property type="entry name" value="C2_domain_sf"/>
</dbReference>
<dbReference type="PANTHER" id="PTHR10336">
    <property type="entry name" value="PHOSPHOINOSITIDE-SPECIFIC PHOSPHOLIPASE C FAMILY PROTEIN"/>
    <property type="match status" value="1"/>
</dbReference>
<dbReference type="FunFam" id="2.60.40.150:FF:000183">
    <property type="entry name" value="Phosphoinositide phospholipase C"/>
    <property type="match status" value="1"/>
</dbReference>
<dbReference type="InterPro" id="IPR001711">
    <property type="entry name" value="PLipase_C_Pinositol-sp_Y"/>
</dbReference>
<protein>
    <recommendedName>
        <fullName evidence="3">Phosphoinositide phospholipase C</fullName>
        <ecNumber evidence="3">3.1.4.11</ecNumber>
    </recommendedName>
</protein>
<dbReference type="GO" id="GO:0007265">
    <property type="term" value="P:Ras protein signal transduction"/>
    <property type="evidence" value="ECO:0007669"/>
    <property type="project" value="TreeGrafter"/>
</dbReference>
<keyword evidence="10" id="KW-1185">Reference proteome</keyword>
<feature type="region of interest" description="Disordered" evidence="4">
    <location>
        <begin position="1825"/>
        <end position="1882"/>
    </location>
</feature>
<dbReference type="Pfam" id="PF00788">
    <property type="entry name" value="RA"/>
    <property type="match status" value="2"/>
</dbReference>
<dbReference type="EMBL" id="OV121137">
    <property type="protein sequence ID" value="CAH0559692.1"/>
    <property type="molecule type" value="Genomic_DNA"/>
</dbReference>
<reference evidence="9" key="1">
    <citation type="submission" date="2021-12" db="EMBL/GenBank/DDBJ databases">
        <authorList>
            <person name="King R."/>
        </authorList>
    </citation>
    <scope>NUCLEOTIDE SEQUENCE</scope>
</reference>
<evidence type="ECO:0000259" key="8">
    <source>
        <dbReference type="PROSITE" id="PS50200"/>
    </source>
</evidence>
<feature type="compositionally biased region" description="Basic and acidic residues" evidence="4">
    <location>
        <begin position="1842"/>
        <end position="1866"/>
    </location>
</feature>
<dbReference type="InterPro" id="IPR000159">
    <property type="entry name" value="RA_dom"/>
</dbReference>
<dbReference type="Pfam" id="PF00168">
    <property type="entry name" value="C2"/>
    <property type="match status" value="1"/>
</dbReference>
<dbReference type="SMART" id="SM00147">
    <property type="entry name" value="RasGEF"/>
    <property type="match status" value="1"/>
</dbReference>
<feature type="compositionally biased region" description="Low complexity" evidence="4">
    <location>
        <begin position="1127"/>
        <end position="1141"/>
    </location>
</feature>
<dbReference type="SUPFAM" id="SSF47473">
    <property type="entry name" value="EF-hand"/>
    <property type="match status" value="1"/>
</dbReference>
<evidence type="ECO:0000313" key="10">
    <source>
        <dbReference type="Proteomes" id="UP001154078"/>
    </source>
</evidence>
<dbReference type="InterPro" id="IPR046973">
    <property type="entry name" value="PLC-epsilon1_cat"/>
</dbReference>
<feature type="region of interest" description="Disordered" evidence="4">
    <location>
        <begin position="1118"/>
        <end position="1151"/>
    </location>
</feature>
<keyword evidence="1" id="KW-0807">Transducer</keyword>
<dbReference type="CDD" id="cd16203">
    <property type="entry name" value="EFh_PI-PLCepsilon"/>
    <property type="match status" value="1"/>
</dbReference>
<feature type="domain" description="Ras-associating" evidence="8">
    <location>
        <begin position="1700"/>
        <end position="1784"/>
    </location>
</feature>
<dbReference type="InterPro" id="IPR011992">
    <property type="entry name" value="EF-hand-dom_pair"/>
</dbReference>
<evidence type="ECO:0000256" key="2">
    <source>
        <dbReference type="PROSITE-ProRule" id="PRU00168"/>
    </source>
</evidence>